<accession>A0A7S4N8U5</accession>
<sequence length="303" mass="34571">MSSMRGIERIVGQRASKYDGNNEEAAMTRDEVERGCWTNLPSGASRGPSSFVSASLAVITSRARRSKERMGGRDCNDFKRMPPMAKLSMPPSIASSAVPVRIVRSHCIQGQKFKEGERCQKCDDHDEYETDARVRRRCPITSRPAEWRRRKIAILFGTSAPPYWKKECHPLLVRLHERRPSRSETRLPAKELASERGGRGIISLEVRLFSTSRSTKNMDLTHLLMPNAARRWTNLRPDSKDRNETLILCFSIEHSYRIEGQSSKNERGQKCDNMMKMAIDAMRCDAIYRMPVLEKIFGCSCAQ</sequence>
<evidence type="ECO:0000256" key="1">
    <source>
        <dbReference type="SAM" id="MobiDB-lite"/>
    </source>
</evidence>
<dbReference type="AlphaFoldDB" id="A0A7S4N8U5"/>
<gene>
    <name evidence="2" type="ORF">OAUR00152_LOCUS33405</name>
</gene>
<dbReference type="EMBL" id="HBKQ01048385">
    <property type="protein sequence ID" value="CAE2273365.1"/>
    <property type="molecule type" value="Transcribed_RNA"/>
</dbReference>
<evidence type="ECO:0000313" key="2">
    <source>
        <dbReference type="EMBL" id="CAE2273365.1"/>
    </source>
</evidence>
<reference evidence="2" key="1">
    <citation type="submission" date="2021-01" db="EMBL/GenBank/DDBJ databases">
        <authorList>
            <person name="Corre E."/>
            <person name="Pelletier E."/>
            <person name="Niang G."/>
            <person name="Scheremetjew M."/>
            <person name="Finn R."/>
            <person name="Kale V."/>
            <person name="Holt S."/>
            <person name="Cochrane G."/>
            <person name="Meng A."/>
            <person name="Brown T."/>
            <person name="Cohen L."/>
        </authorList>
    </citation>
    <scope>NUCLEOTIDE SEQUENCE</scope>
    <source>
        <strain evidence="2">Isolate 1302-5</strain>
    </source>
</reference>
<organism evidence="2">
    <name type="scientific">Odontella aurita</name>
    <dbReference type="NCBI Taxonomy" id="265563"/>
    <lineage>
        <taxon>Eukaryota</taxon>
        <taxon>Sar</taxon>
        <taxon>Stramenopiles</taxon>
        <taxon>Ochrophyta</taxon>
        <taxon>Bacillariophyta</taxon>
        <taxon>Mediophyceae</taxon>
        <taxon>Biddulphiophycidae</taxon>
        <taxon>Eupodiscales</taxon>
        <taxon>Odontellaceae</taxon>
        <taxon>Odontella</taxon>
    </lineage>
</organism>
<feature type="compositionally biased region" description="Basic and acidic residues" evidence="1">
    <location>
        <begin position="68"/>
        <end position="80"/>
    </location>
</feature>
<protein>
    <submittedName>
        <fullName evidence="2">Uncharacterized protein</fullName>
    </submittedName>
</protein>
<name>A0A7S4N8U5_9STRA</name>
<feature type="region of interest" description="Disordered" evidence="1">
    <location>
        <begin position="62"/>
        <end position="91"/>
    </location>
</feature>
<proteinExistence type="predicted"/>